<reference evidence="2" key="2">
    <citation type="submission" date="2025-08" db="UniProtKB">
        <authorList>
            <consortium name="RefSeq"/>
        </authorList>
    </citation>
    <scope>IDENTIFICATION</scope>
</reference>
<feature type="region of interest" description="Disordered" evidence="1">
    <location>
        <begin position="87"/>
        <end position="115"/>
    </location>
</feature>
<evidence type="ECO:0000313" key="2">
    <source>
        <dbReference type="RefSeq" id="XP_059605416.1"/>
    </source>
</evidence>
<dbReference type="VEuPathDB" id="FungiDB:An11g00020"/>
<proteinExistence type="predicted"/>
<evidence type="ECO:0000256" key="1">
    <source>
        <dbReference type="SAM" id="MobiDB-lite"/>
    </source>
</evidence>
<name>A0AAJ8BZT9_ASPNG</name>
<sequence length="115" mass="12424">MKKGKEVVERPVHQFTREIGVTPAPTRAAGRQGCISRVNNSHEGGRTHRLPRRASNARVSATSAAFDCGWWAPPNILGFFLGVDDRRVSPTRRGSTPPSSSASPTLHSTTVSTTM</sequence>
<dbReference type="RefSeq" id="XP_059605416.1">
    <property type="nucleotide sequence ID" value="XM_059749983.1"/>
</dbReference>
<dbReference type="GeneID" id="84592162"/>
<accession>A0AAJ8BZT9</accession>
<gene>
    <name evidence="2" type="ORF">An11g00020</name>
</gene>
<protein>
    <submittedName>
        <fullName evidence="2">Uncharacterized protein</fullName>
    </submittedName>
</protein>
<dbReference type="KEGG" id="ang:An11g00020"/>
<feature type="region of interest" description="Disordered" evidence="1">
    <location>
        <begin position="21"/>
        <end position="55"/>
    </location>
</feature>
<organism evidence="2">
    <name type="scientific">Aspergillus niger</name>
    <dbReference type="NCBI Taxonomy" id="5061"/>
    <lineage>
        <taxon>Eukaryota</taxon>
        <taxon>Fungi</taxon>
        <taxon>Dikarya</taxon>
        <taxon>Ascomycota</taxon>
        <taxon>Pezizomycotina</taxon>
        <taxon>Eurotiomycetes</taxon>
        <taxon>Eurotiomycetidae</taxon>
        <taxon>Eurotiales</taxon>
        <taxon>Aspergillaceae</taxon>
        <taxon>Aspergillus</taxon>
        <taxon>Aspergillus subgen. Circumdati</taxon>
    </lineage>
</organism>
<reference evidence="2" key="1">
    <citation type="submission" date="2025-02" db="EMBL/GenBank/DDBJ databases">
        <authorList>
            <consortium name="NCBI Genome Project"/>
        </authorList>
    </citation>
    <scope>NUCLEOTIDE SEQUENCE</scope>
</reference>
<dbReference type="AlphaFoldDB" id="A0AAJ8BZT9"/>
<feature type="compositionally biased region" description="Low complexity" evidence="1">
    <location>
        <begin position="91"/>
        <end position="115"/>
    </location>
</feature>